<comment type="similarity">
    <text evidence="1">Belongs to the LysR transcriptional regulatory family.</text>
</comment>
<reference evidence="6 7" key="1">
    <citation type="submission" date="2019-03" db="EMBL/GenBank/DDBJ databases">
        <title>Genomic Encyclopedia of Type Strains, Phase IV (KMG-IV): sequencing the most valuable type-strain genomes for metagenomic binning, comparative biology and taxonomic classification.</title>
        <authorList>
            <person name="Goeker M."/>
        </authorList>
    </citation>
    <scope>NUCLEOTIDE SEQUENCE [LARGE SCALE GENOMIC DNA]</scope>
    <source>
        <strain evidence="6 7">DSM 1709</strain>
    </source>
</reference>
<dbReference type="FunFam" id="3.40.190.290:FF:000001">
    <property type="entry name" value="Transcriptional regulator, LysR family"/>
    <property type="match status" value="1"/>
</dbReference>
<protein>
    <submittedName>
        <fullName evidence="6">LysR family transcriptional regulator</fullName>
    </submittedName>
</protein>
<comment type="caution">
    <text evidence="6">The sequence shown here is derived from an EMBL/GenBank/DDBJ whole genome shotgun (WGS) entry which is preliminary data.</text>
</comment>
<dbReference type="InterPro" id="IPR005119">
    <property type="entry name" value="LysR_subst-bd"/>
</dbReference>
<keyword evidence="4" id="KW-0804">Transcription</keyword>
<dbReference type="Proteomes" id="UP000295106">
    <property type="component" value="Unassembled WGS sequence"/>
</dbReference>
<dbReference type="PRINTS" id="PR00039">
    <property type="entry name" value="HTHLYSR"/>
</dbReference>
<dbReference type="InterPro" id="IPR058163">
    <property type="entry name" value="LysR-type_TF_proteobact-type"/>
</dbReference>
<dbReference type="Gene3D" id="1.10.10.10">
    <property type="entry name" value="Winged helix-like DNA-binding domain superfamily/Winged helix DNA-binding domain"/>
    <property type="match status" value="1"/>
</dbReference>
<dbReference type="FunFam" id="1.10.10.10:FF:000001">
    <property type="entry name" value="LysR family transcriptional regulator"/>
    <property type="match status" value="1"/>
</dbReference>
<dbReference type="Gene3D" id="3.40.190.290">
    <property type="match status" value="1"/>
</dbReference>
<evidence type="ECO:0000256" key="4">
    <source>
        <dbReference type="ARBA" id="ARBA00023163"/>
    </source>
</evidence>
<sequence>MSSSYKQPLKAVSPGDLQFFVRAARSASLSAAARELAVSPQAASAALKRLESALGFRLFVRSTRSLRPTPEGLAFLDACERGLALIDQARERLAAGREALAGRIRMSMPSDLGRNLVLPWLQAFREQHPGIEFELQLTDRVAELAREAVDVALRYGEPADTQLVALALAPHNRRVLCASPAYLARHGRPAQPQDLVQHRCLSYRLSDRPHERWRFERDGHELAVEVHAALRCDDGDAVRRVALFGEGVAYKSRLDVADDLRRGALVALCEDWRGEPAPLFLACADRSALRPAVQRLRDFLVERLAALG</sequence>
<evidence type="ECO:0000256" key="1">
    <source>
        <dbReference type="ARBA" id="ARBA00009437"/>
    </source>
</evidence>
<dbReference type="GO" id="GO:0043565">
    <property type="term" value="F:sequence-specific DNA binding"/>
    <property type="evidence" value="ECO:0007669"/>
    <property type="project" value="TreeGrafter"/>
</dbReference>
<dbReference type="EMBL" id="SLXD01000019">
    <property type="protein sequence ID" value="TCO98005.1"/>
    <property type="molecule type" value="Genomic_DNA"/>
</dbReference>
<dbReference type="PANTHER" id="PTHR30537:SF21">
    <property type="entry name" value="HTH-TYPE TRANSCRIPTIONAL REGULATOR SINR-RELATED"/>
    <property type="match status" value="1"/>
</dbReference>
<dbReference type="PROSITE" id="PS50931">
    <property type="entry name" value="HTH_LYSR"/>
    <property type="match status" value="1"/>
</dbReference>
<dbReference type="InterPro" id="IPR036388">
    <property type="entry name" value="WH-like_DNA-bd_sf"/>
</dbReference>
<dbReference type="SUPFAM" id="SSF46785">
    <property type="entry name" value="Winged helix' DNA-binding domain"/>
    <property type="match status" value="1"/>
</dbReference>
<dbReference type="GO" id="GO:0006351">
    <property type="term" value="P:DNA-templated transcription"/>
    <property type="evidence" value="ECO:0007669"/>
    <property type="project" value="TreeGrafter"/>
</dbReference>
<dbReference type="PANTHER" id="PTHR30537">
    <property type="entry name" value="HTH-TYPE TRANSCRIPTIONAL REGULATOR"/>
    <property type="match status" value="1"/>
</dbReference>
<feature type="domain" description="HTH lysR-type" evidence="5">
    <location>
        <begin position="12"/>
        <end position="69"/>
    </location>
</feature>
<name>A0A4R2M6N7_RUBGE</name>
<dbReference type="CDD" id="cd08422">
    <property type="entry name" value="PBP2_CrgA_like"/>
    <property type="match status" value="1"/>
</dbReference>
<evidence type="ECO:0000256" key="2">
    <source>
        <dbReference type="ARBA" id="ARBA00023015"/>
    </source>
</evidence>
<evidence type="ECO:0000313" key="7">
    <source>
        <dbReference type="Proteomes" id="UP000295106"/>
    </source>
</evidence>
<dbReference type="AlphaFoldDB" id="A0A4R2M6N7"/>
<organism evidence="6 7">
    <name type="scientific">Rubrivivax gelatinosus</name>
    <name type="common">Rhodocyclus gelatinosus</name>
    <name type="synonym">Rhodopseudomonas gelatinosa</name>
    <dbReference type="NCBI Taxonomy" id="28068"/>
    <lineage>
        <taxon>Bacteria</taxon>
        <taxon>Pseudomonadati</taxon>
        <taxon>Pseudomonadota</taxon>
        <taxon>Betaproteobacteria</taxon>
        <taxon>Burkholderiales</taxon>
        <taxon>Sphaerotilaceae</taxon>
        <taxon>Rubrivivax</taxon>
    </lineage>
</organism>
<accession>A0A4R2M6N7</accession>
<dbReference type="InterPro" id="IPR036390">
    <property type="entry name" value="WH_DNA-bd_sf"/>
</dbReference>
<keyword evidence="3" id="KW-0238">DNA-binding</keyword>
<evidence type="ECO:0000313" key="6">
    <source>
        <dbReference type="EMBL" id="TCO98005.1"/>
    </source>
</evidence>
<dbReference type="InterPro" id="IPR000847">
    <property type="entry name" value="LysR_HTH_N"/>
</dbReference>
<keyword evidence="2" id="KW-0805">Transcription regulation</keyword>
<gene>
    <name evidence="6" type="ORF">EV684_11934</name>
</gene>
<dbReference type="SUPFAM" id="SSF53850">
    <property type="entry name" value="Periplasmic binding protein-like II"/>
    <property type="match status" value="1"/>
</dbReference>
<dbReference type="RefSeq" id="WP_243651270.1">
    <property type="nucleotide sequence ID" value="NZ_CP181387.1"/>
</dbReference>
<dbReference type="Pfam" id="PF00126">
    <property type="entry name" value="HTH_1"/>
    <property type="match status" value="1"/>
</dbReference>
<evidence type="ECO:0000259" key="5">
    <source>
        <dbReference type="PROSITE" id="PS50931"/>
    </source>
</evidence>
<proteinExistence type="inferred from homology"/>
<dbReference type="GO" id="GO:0003700">
    <property type="term" value="F:DNA-binding transcription factor activity"/>
    <property type="evidence" value="ECO:0007669"/>
    <property type="project" value="InterPro"/>
</dbReference>
<dbReference type="Pfam" id="PF03466">
    <property type="entry name" value="LysR_substrate"/>
    <property type="match status" value="1"/>
</dbReference>
<evidence type="ECO:0000256" key="3">
    <source>
        <dbReference type="ARBA" id="ARBA00023125"/>
    </source>
</evidence>